<protein>
    <recommendedName>
        <fullName evidence="5">RGS domain-containing protein</fullName>
    </recommendedName>
</protein>
<reference evidence="3 4" key="1">
    <citation type="journal article" date="2008" name="Genome Biol.">
        <title>The genome sequence of the model ascomycete fungus Podospora anserina.</title>
        <authorList>
            <person name="Espagne E."/>
            <person name="Lespinet O."/>
            <person name="Malagnac F."/>
            <person name="Da Silva C."/>
            <person name="Jaillon O."/>
            <person name="Porcel B.M."/>
            <person name="Couloux A."/>
            <person name="Aury J.-M."/>
            <person name="Segurens B."/>
            <person name="Poulain J."/>
            <person name="Anthouard V."/>
            <person name="Grossetete S."/>
            <person name="Khalili H."/>
            <person name="Coppin E."/>
            <person name="Dequard-Chablat M."/>
            <person name="Picard M."/>
            <person name="Contamine V."/>
            <person name="Arnaise S."/>
            <person name="Bourdais A."/>
            <person name="Berteaux-Lecellier V."/>
            <person name="Gautheret D."/>
            <person name="de Vries R.P."/>
            <person name="Battaglia E."/>
            <person name="Coutinho P.M."/>
            <person name="Danchin E.G.J."/>
            <person name="Henrissat B."/>
            <person name="El Khoury R."/>
            <person name="Sainsard-Chanet A."/>
            <person name="Boivin A."/>
            <person name="Pinan-Lucarre B."/>
            <person name="Sellem C.H."/>
            <person name="Debuchy R."/>
            <person name="Wincker P."/>
            <person name="Weissenbach J."/>
            <person name="Silar P."/>
        </authorList>
    </citation>
    <scope>NUCLEOTIDE SEQUENCE [LARGE SCALE GENOMIC DNA]</scope>
    <source>
        <strain evidence="4">S / ATCC MYA-4624 / DSM 980 / FGSC 10383</strain>
    </source>
</reference>
<keyword evidence="2" id="KW-0472">Membrane</keyword>
<evidence type="ECO:0000256" key="2">
    <source>
        <dbReference type="SAM" id="Phobius"/>
    </source>
</evidence>
<sequence length="732" mass="81751">MAQKGSTCNLAIICEMLDTTVTFSIAEIVADMLLFSANPTGTNRAPQTRHICFCFKRPHHVLFAALEGLPVTMLLPRESAKPTMLGSEFGTTPDTKPEVRLNAVGIWWIVFGAVWTALLACGMGYLYTKRKSPTVRIRGLPLTFAGLILLHLYWITVQIGYAIGPLAPEMAQFWIMSIWYPFGIALFQAGNSQFLHVAKAQSRFARPPSQMSSRFDEKKQQPKTLSRWQKIKAMEYQTKMATLVTVGVSCQFLVVMIIFLISRKFHSDFGIPGTEVYGSTPGEIAMKQGRGWEWWPSLFWQFLWAWVFAPIILWRSRKIRDTHGWQLQTIACCLAGLHAAPMWLVALYVPEMAPVNMYFIPPQWIAVSIFIMEIFTVFVPCYQVHKDEALAKETWSIIKKWETKGKFGSDKSVSTADSTVPGTPLSPTSTKVGRESSLNFGDPWKQSSVMESGGGDLAINSIPDDRILTMDALVHVLSKNPEPLRQFSARRDFSGENIAFLTAVSEWKASLHPAFTSNRFEAPDDVVRQAYTKALKIYYEFVSPQDAEFPLNLAFEQSRQLGGLFDRAIRDLLGDSRANVDPVTPFMSAGVHDWRMPESRGSESGIMVSVHVETDKMPAVPGIAIVPSSDGKGEEEGIALSVSTNSMMNTFQDFYQGDIPELFNASVFDAAEKSIKELVLTNTWPKYVRERRNSESSSASGTSSSNNTSDTDGTLKSKKSSSSSLWRFFHKG</sequence>
<evidence type="ECO:0000256" key="1">
    <source>
        <dbReference type="SAM" id="MobiDB-lite"/>
    </source>
</evidence>
<feature type="transmembrane region" description="Helical" evidence="2">
    <location>
        <begin position="240"/>
        <end position="261"/>
    </location>
</feature>
<dbReference type="Gene3D" id="1.10.167.10">
    <property type="entry name" value="Regulator of G-protein Signalling 4, domain 2"/>
    <property type="match status" value="1"/>
</dbReference>
<evidence type="ECO:0000313" key="4">
    <source>
        <dbReference type="Proteomes" id="UP000001197"/>
    </source>
</evidence>
<dbReference type="Proteomes" id="UP000001197">
    <property type="component" value="Chromosome 1"/>
</dbReference>
<keyword evidence="2" id="KW-0812">Transmembrane</keyword>
<feature type="transmembrane region" description="Helical" evidence="2">
    <location>
        <begin position="106"/>
        <end position="127"/>
    </location>
</feature>
<evidence type="ECO:0008006" key="5">
    <source>
        <dbReference type="Google" id="ProtNLM"/>
    </source>
</evidence>
<feature type="transmembrane region" description="Helical" evidence="2">
    <location>
        <begin position="298"/>
        <end position="315"/>
    </location>
</feature>
<feature type="transmembrane region" description="Helical" evidence="2">
    <location>
        <begin position="361"/>
        <end position="382"/>
    </location>
</feature>
<feature type="transmembrane region" description="Helical" evidence="2">
    <location>
        <begin position="170"/>
        <end position="189"/>
    </location>
</feature>
<feature type="compositionally biased region" description="Low complexity" evidence="1">
    <location>
        <begin position="695"/>
        <end position="724"/>
    </location>
</feature>
<dbReference type="InParanoid" id="A0A090C895"/>
<organism evidence="3 4">
    <name type="scientific">Podospora anserina (strain S / ATCC MYA-4624 / DSM 980 / FGSC 10383)</name>
    <name type="common">Pleurage anserina</name>
    <dbReference type="NCBI Taxonomy" id="515849"/>
    <lineage>
        <taxon>Eukaryota</taxon>
        <taxon>Fungi</taxon>
        <taxon>Dikarya</taxon>
        <taxon>Ascomycota</taxon>
        <taxon>Pezizomycotina</taxon>
        <taxon>Sordariomycetes</taxon>
        <taxon>Sordariomycetidae</taxon>
        <taxon>Sordariales</taxon>
        <taxon>Podosporaceae</taxon>
        <taxon>Podospora</taxon>
        <taxon>Podospora anserina</taxon>
    </lineage>
</organism>
<keyword evidence="4" id="KW-1185">Reference proteome</keyword>
<feature type="transmembrane region" description="Helical" evidence="2">
    <location>
        <begin position="139"/>
        <end position="164"/>
    </location>
</feature>
<keyword evidence="2" id="KW-1133">Transmembrane helix</keyword>
<feature type="region of interest" description="Disordered" evidence="1">
    <location>
        <begin position="690"/>
        <end position="732"/>
    </location>
</feature>
<name>A0A090C895_PODAN</name>
<dbReference type="CDD" id="cd08734">
    <property type="entry name" value="RGS-like_1"/>
    <property type="match status" value="1"/>
</dbReference>
<accession>A0A090C895</accession>
<dbReference type="InterPro" id="IPR036305">
    <property type="entry name" value="RGS_sf"/>
</dbReference>
<dbReference type="InterPro" id="IPR044926">
    <property type="entry name" value="RGS_subdomain_2"/>
</dbReference>
<reference evidence="4" key="2">
    <citation type="journal article" date="2014" name="Genetics">
        <title>Maintaining two mating types: Structure of the mating type locus and its role in heterokaryosis in Podospora anserina.</title>
        <authorList>
            <person name="Grognet P."/>
            <person name="Bidard F."/>
            <person name="Kuchly C."/>
            <person name="Tong L.C.H."/>
            <person name="Coppin E."/>
            <person name="Benkhali J.A."/>
            <person name="Couloux A."/>
            <person name="Wincker P."/>
            <person name="Debuchy R."/>
            <person name="Silar P."/>
        </authorList>
    </citation>
    <scope>GENOME REANNOTATION</scope>
    <source>
        <strain evidence="4">S / ATCC MYA-4624 / DSM 980 / FGSC 10383</strain>
    </source>
</reference>
<feature type="compositionally biased region" description="Polar residues" evidence="1">
    <location>
        <begin position="411"/>
        <end position="437"/>
    </location>
</feature>
<feature type="region of interest" description="Disordered" evidence="1">
    <location>
        <begin position="407"/>
        <end position="437"/>
    </location>
</feature>
<dbReference type="AlphaFoldDB" id="A0A090C895"/>
<evidence type="ECO:0000313" key="3">
    <source>
        <dbReference type="EMBL" id="CDP22320.1"/>
    </source>
</evidence>
<dbReference type="SUPFAM" id="SSF48097">
    <property type="entry name" value="Regulator of G-protein signaling, RGS"/>
    <property type="match status" value="1"/>
</dbReference>
<dbReference type="EMBL" id="FO904936">
    <property type="protein sequence ID" value="CDP22320.1"/>
    <property type="molecule type" value="Genomic_DNA"/>
</dbReference>
<proteinExistence type="predicted"/>
<feature type="transmembrane region" description="Helical" evidence="2">
    <location>
        <begin position="327"/>
        <end position="349"/>
    </location>
</feature>
<dbReference type="eggNOG" id="ENOG502SM9E">
    <property type="taxonomic scope" value="Eukaryota"/>
</dbReference>